<organism evidence="1">
    <name type="scientific">freshwater metagenome</name>
    <dbReference type="NCBI Taxonomy" id="449393"/>
    <lineage>
        <taxon>unclassified sequences</taxon>
        <taxon>metagenomes</taxon>
        <taxon>ecological metagenomes</taxon>
    </lineage>
</organism>
<name>A0A6J6H5Y8_9ZZZZ</name>
<dbReference type="AlphaFoldDB" id="A0A6J6H5Y8"/>
<sequence>MKKLRFLSLLTAISILYFTPLNSMSASADTVPANSSTSTSLPAVMPAAHSSGPNSYLTITDSPKQTSSWPSCVYDQQTYCHEAISITDGSGVERAWKSVMGAPQPYSNCHGNGGNNSYDSQANNPPCDLLGVDWMEIQLTGSLTKNDLVNTYHWKVRTGKIEPDVLMLGDTQKTIVGGNANVGWTLEIWAKPAIKAYLDGCFSATTCPDTSVATSAPVSLAGYAKMLVVNQSGPTMSSVSSESLRAALRGAFISTNGMSQSWKFSADTFFVTAVSPHFLPPDTTGKSELTPGYVKVFLPEPYITLDRGYKDLSMVTPERVKLSVSGANATAKVTKVDGGILVDTGVEHFSAPNPEMMVLKATDAAAVTAVVTTPTVASPVVPVVARFKKGASKALSTIAKTKAAQKPKWSASGACKISGTKVVAAKKAGTCKVTLRVLNAKKKYVVQTTKTFTVS</sequence>
<gene>
    <name evidence="1" type="ORF">UFOPK1889_00166</name>
</gene>
<accession>A0A6J6H5Y8</accession>
<protein>
    <submittedName>
        <fullName evidence="1">Unannotated protein</fullName>
    </submittedName>
</protein>
<proteinExistence type="predicted"/>
<dbReference type="EMBL" id="CAEZUZ010000013">
    <property type="protein sequence ID" value="CAB4609067.1"/>
    <property type="molecule type" value="Genomic_DNA"/>
</dbReference>
<reference evidence="1" key="1">
    <citation type="submission" date="2020-05" db="EMBL/GenBank/DDBJ databases">
        <authorList>
            <person name="Chiriac C."/>
            <person name="Salcher M."/>
            <person name="Ghai R."/>
            <person name="Kavagutti S V."/>
        </authorList>
    </citation>
    <scope>NUCLEOTIDE SEQUENCE</scope>
</reference>
<evidence type="ECO:0000313" key="1">
    <source>
        <dbReference type="EMBL" id="CAB4609067.1"/>
    </source>
</evidence>